<name>A0A8S5MK79_9CAUD</name>
<organism evidence="1">
    <name type="scientific">Siphoviridae sp. ctMM521</name>
    <dbReference type="NCBI Taxonomy" id="2826259"/>
    <lineage>
        <taxon>Viruses</taxon>
        <taxon>Duplodnaviria</taxon>
        <taxon>Heunggongvirae</taxon>
        <taxon>Uroviricota</taxon>
        <taxon>Caudoviricetes</taxon>
    </lineage>
</organism>
<evidence type="ECO:0000313" key="1">
    <source>
        <dbReference type="EMBL" id="DAD82606.1"/>
    </source>
</evidence>
<accession>A0A8S5MK79</accession>
<sequence>MFYSRTSEALFLFIRLLLAGSVAFGTYPSKQAVGGIIKKCGIIKRFTLPRFAPEQIQ</sequence>
<proteinExistence type="predicted"/>
<protein>
    <submittedName>
        <fullName evidence="1">Uncharacterized protein</fullName>
    </submittedName>
</protein>
<dbReference type="EMBL" id="BK014922">
    <property type="protein sequence ID" value="DAD82606.1"/>
    <property type="molecule type" value="Genomic_DNA"/>
</dbReference>
<reference evidence="1" key="1">
    <citation type="journal article" date="2021" name="Proc. Natl. Acad. Sci. U.S.A.">
        <title>A Catalog of Tens of Thousands of Viruses from Human Metagenomes Reveals Hidden Associations with Chronic Diseases.</title>
        <authorList>
            <person name="Tisza M.J."/>
            <person name="Buck C.B."/>
        </authorList>
    </citation>
    <scope>NUCLEOTIDE SEQUENCE</scope>
    <source>
        <strain evidence="1">CtMM521</strain>
    </source>
</reference>